<dbReference type="Proteomes" id="UP001501508">
    <property type="component" value="Unassembled WGS sequence"/>
</dbReference>
<gene>
    <name evidence="2" type="ORF">GCM10023091_19960</name>
</gene>
<dbReference type="InterPro" id="IPR029018">
    <property type="entry name" value="Hex-like_dom2"/>
</dbReference>
<name>A0ABP8LYF2_9BACT</name>
<dbReference type="RefSeq" id="WP_345028471.1">
    <property type="nucleotide sequence ID" value="NZ_BAABEY010000020.1"/>
</dbReference>
<evidence type="ECO:0000256" key="1">
    <source>
        <dbReference type="ARBA" id="ARBA00022801"/>
    </source>
</evidence>
<keyword evidence="3" id="KW-1185">Reference proteome</keyword>
<dbReference type="SUPFAM" id="SSF55545">
    <property type="entry name" value="beta-N-acetylhexosaminidase-like domain"/>
    <property type="match status" value="1"/>
</dbReference>
<protein>
    <recommendedName>
        <fullName evidence="4">Alpha glucuronidase N-terminal domain-containing protein</fullName>
    </recommendedName>
</protein>
<organism evidence="2 3">
    <name type="scientific">Ravibacter arvi</name>
    <dbReference type="NCBI Taxonomy" id="2051041"/>
    <lineage>
        <taxon>Bacteria</taxon>
        <taxon>Pseudomonadati</taxon>
        <taxon>Bacteroidota</taxon>
        <taxon>Cytophagia</taxon>
        <taxon>Cytophagales</taxon>
        <taxon>Spirosomataceae</taxon>
        <taxon>Ravibacter</taxon>
    </lineage>
</organism>
<dbReference type="Gene3D" id="3.30.379.10">
    <property type="entry name" value="Chitobiase/beta-hexosaminidase domain 2-like"/>
    <property type="match status" value="1"/>
</dbReference>
<accession>A0ABP8LYF2</accession>
<comment type="caution">
    <text evidence="2">The sequence shown here is derived from an EMBL/GenBank/DDBJ whole genome shotgun (WGS) entry which is preliminary data.</text>
</comment>
<evidence type="ECO:0000313" key="2">
    <source>
        <dbReference type="EMBL" id="GAA4438821.1"/>
    </source>
</evidence>
<dbReference type="EMBL" id="BAABEY010000020">
    <property type="protein sequence ID" value="GAA4438821.1"/>
    <property type="molecule type" value="Genomic_DNA"/>
</dbReference>
<evidence type="ECO:0008006" key="4">
    <source>
        <dbReference type="Google" id="ProtNLM"/>
    </source>
</evidence>
<evidence type="ECO:0000313" key="3">
    <source>
        <dbReference type="Proteomes" id="UP001501508"/>
    </source>
</evidence>
<proteinExistence type="predicted"/>
<reference evidence="3" key="1">
    <citation type="journal article" date="2019" name="Int. J. Syst. Evol. Microbiol.">
        <title>The Global Catalogue of Microorganisms (GCM) 10K type strain sequencing project: providing services to taxonomists for standard genome sequencing and annotation.</title>
        <authorList>
            <consortium name="The Broad Institute Genomics Platform"/>
            <consortium name="The Broad Institute Genome Sequencing Center for Infectious Disease"/>
            <person name="Wu L."/>
            <person name="Ma J."/>
        </authorList>
    </citation>
    <scope>NUCLEOTIDE SEQUENCE [LARGE SCALE GENOMIC DNA]</scope>
    <source>
        <strain evidence="3">JCM 31920</strain>
    </source>
</reference>
<keyword evidence="1" id="KW-0378">Hydrolase</keyword>
<sequence>MVRLQSFATLAGRVFLFLLLTTVPTLAQLDLSQAKLYLSAPEGPLPARARQVLVEEVSARTGLTFRSVSKVSAKGDNLVILALEENVSSLPKPFQAQYAALPEIRKDGFKLFANRELKTVVIVGKDARGLLYGVGRFLRKAELSGGKVIFPDAGFALATSPAYPIRGHQLGYRPKTNSYDAFTVAQFDQYIRELALFGANSIEILPPNTDDDATSRHMKVPALEMVKEQSRISQSYGLDVWMWYPNLEKNYSDPETIRKGLAEREEVFRSVSKLNALFAPGGDPGDLEPDELFKWMGQVAVALQKYHPEAKIWISPQSFRPDKPWFDAFFDHVNKGYPWLGGIVFGPWVKVPIEEIRARVKPGIPIRNYPDITHSLACQYPVPDWDKAWAVTLGREAVNPRPYDQKHFHNAVAPYCTGSISYSEGTNDDLNKFIWSDQDWDPKTDVTETLMDYSRLFFGPQFAYRGAEGLKGLEENSRGNLLGKVTVAQTFRQWQAMEKEADNRTLAQARFQMGLIRAYFDHYTAERLVYETELQRRAIEKLEGATRGDVDRAVTEAAAILESAWKSPVRPELRKRCFDLADSLYRSIGAQLTVSKHGAMPGRGNFIDNIQFPLNDAPWLLAQLERISALSQAEAKLKEIRLLTARTDPGPGGFYDHLASPESRHRIVANASWAEDPGSLRSPRTGFGLSLPGTEWYKTIPEIGARVPLVPANWNNQIEVLYDNPLKVRYDNLEKNARYRMRVVYTGRFKSHIKLVGDGGVRIHDAIKVGEQPVYEFDIPAEVTRDGKAEFTWTCETAERGVQVAEIWLLKTN</sequence>